<gene>
    <name evidence="3" type="ORF">LVIROSA_LOCUS34964</name>
</gene>
<dbReference type="SMART" id="SM01000">
    <property type="entry name" value="Aha1_N"/>
    <property type="match status" value="1"/>
</dbReference>
<dbReference type="Gene3D" id="3.15.10.20">
    <property type="entry name" value="Activator of Hsp90 ATPase Aha1, N-terminal domain"/>
    <property type="match status" value="1"/>
</dbReference>
<dbReference type="InterPro" id="IPR015310">
    <property type="entry name" value="AHSA1-like_N"/>
</dbReference>
<dbReference type="GO" id="GO:0051087">
    <property type="term" value="F:protein-folding chaperone binding"/>
    <property type="evidence" value="ECO:0007669"/>
    <property type="project" value="InterPro"/>
</dbReference>
<comment type="caution">
    <text evidence="3">The sequence shown here is derived from an EMBL/GenBank/DDBJ whole genome shotgun (WGS) entry which is preliminary data.</text>
</comment>
<dbReference type="PANTHER" id="PTHR13009:SF22">
    <property type="entry name" value="LD43819P"/>
    <property type="match status" value="1"/>
</dbReference>
<dbReference type="InterPro" id="IPR036338">
    <property type="entry name" value="Aha1"/>
</dbReference>
<dbReference type="EMBL" id="CAKMRJ010005634">
    <property type="protein sequence ID" value="CAH1449481.1"/>
    <property type="molecule type" value="Genomic_DNA"/>
</dbReference>
<evidence type="ECO:0000313" key="3">
    <source>
        <dbReference type="EMBL" id="CAH1449481.1"/>
    </source>
</evidence>
<evidence type="ECO:0000313" key="4">
    <source>
        <dbReference type="Proteomes" id="UP001157418"/>
    </source>
</evidence>
<dbReference type="GO" id="GO:0005829">
    <property type="term" value="C:cytosol"/>
    <property type="evidence" value="ECO:0007669"/>
    <property type="project" value="TreeGrafter"/>
</dbReference>
<dbReference type="GO" id="GO:0001671">
    <property type="term" value="F:ATPase activator activity"/>
    <property type="evidence" value="ECO:0007669"/>
    <property type="project" value="InterPro"/>
</dbReference>
<keyword evidence="4" id="KW-1185">Reference proteome</keyword>
<evidence type="ECO:0000256" key="1">
    <source>
        <dbReference type="ARBA" id="ARBA00006817"/>
    </source>
</evidence>
<dbReference type="GO" id="GO:0006457">
    <property type="term" value="P:protein folding"/>
    <property type="evidence" value="ECO:0007669"/>
    <property type="project" value="TreeGrafter"/>
</dbReference>
<dbReference type="AlphaFoldDB" id="A0AAU9PIC5"/>
<proteinExistence type="inferred from homology"/>
<sequence length="322" mass="36974">MEVEEVNIIVAAMKIYADPDSWKCKVDTSVIITYKYSQFLDTSIYVGRKSSSSRSFPSQLRSSLLIVFRRSILTTILQFHHFFLIIPYTFVLHRIRGIQVGWVRIVFWVEERNFNLKMEGGGVVSSEKQSAEATAASSYTYWVREAKQDAAPLPVPRKLTSEDLSIGSKSSNHLGSAWNKAGTWEEKNLNKWATERIKELLLSVGSLEFTSGKAEIAEVSRCTGDAFLVTVRNKKRVGYTYEITLKVKGEWLIGEEKKTFKGNLDIAEFSFGELDDLQVEVKVNDEKDLVHQDKQRIRKDIKMFLKPLREKLLEFEAELKER</sequence>
<dbReference type="PANTHER" id="PTHR13009">
    <property type="entry name" value="HEAT SHOCK PROTEIN 90 HSP90 CO-CHAPERONE AHA-1"/>
    <property type="match status" value="1"/>
</dbReference>
<reference evidence="3 4" key="1">
    <citation type="submission" date="2022-01" db="EMBL/GenBank/DDBJ databases">
        <authorList>
            <person name="Xiong W."/>
            <person name="Schranz E."/>
        </authorList>
    </citation>
    <scope>NUCLEOTIDE SEQUENCE [LARGE SCALE GENOMIC DNA]</scope>
</reference>
<dbReference type="SUPFAM" id="SSF103111">
    <property type="entry name" value="Activator of Hsp90 ATPase, Aha1"/>
    <property type="match status" value="1"/>
</dbReference>
<dbReference type="Proteomes" id="UP001157418">
    <property type="component" value="Unassembled WGS sequence"/>
</dbReference>
<comment type="similarity">
    <text evidence="1">Belongs to the AHA1 family.</text>
</comment>
<accession>A0AAU9PIC5</accession>
<name>A0AAU9PIC5_9ASTR</name>
<dbReference type="Pfam" id="PF09229">
    <property type="entry name" value="Aha1_N"/>
    <property type="match status" value="1"/>
</dbReference>
<feature type="domain" description="Activator of Hsp90 ATPase AHSA1-like N-terminal" evidence="2">
    <location>
        <begin position="186"/>
        <end position="322"/>
    </location>
</feature>
<protein>
    <recommendedName>
        <fullName evidence="2">Activator of Hsp90 ATPase AHSA1-like N-terminal domain-containing protein</fullName>
    </recommendedName>
</protein>
<evidence type="ECO:0000259" key="2">
    <source>
        <dbReference type="SMART" id="SM01000"/>
    </source>
</evidence>
<organism evidence="3 4">
    <name type="scientific">Lactuca virosa</name>
    <dbReference type="NCBI Taxonomy" id="75947"/>
    <lineage>
        <taxon>Eukaryota</taxon>
        <taxon>Viridiplantae</taxon>
        <taxon>Streptophyta</taxon>
        <taxon>Embryophyta</taxon>
        <taxon>Tracheophyta</taxon>
        <taxon>Spermatophyta</taxon>
        <taxon>Magnoliopsida</taxon>
        <taxon>eudicotyledons</taxon>
        <taxon>Gunneridae</taxon>
        <taxon>Pentapetalae</taxon>
        <taxon>asterids</taxon>
        <taxon>campanulids</taxon>
        <taxon>Asterales</taxon>
        <taxon>Asteraceae</taxon>
        <taxon>Cichorioideae</taxon>
        <taxon>Cichorieae</taxon>
        <taxon>Lactucinae</taxon>
        <taxon>Lactuca</taxon>
    </lineage>
</organism>